<dbReference type="NCBIfam" id="TIGR00344">
    <property type="entry name" value="alaS"/>
    <property type="match status" value="1"/>
</dbReference>
<comment type="function">
    <text evidence="11">Catalyzes the attachment of alanine to tRNA(Ala) in a two-step reaction: alanine is first activated by ATP to form Ala-AMP and then transferred to the acceptor end of tRNA(Ala). Also edits incorrectly charged Ser-tRNA(Ala) and Gly-tRNA(Ala) via its editing domain.</text>
</comment>
<comment type="similarity">
    <text evidence="1 11">Belongs to the class-II aminoacyl-tRNA synthetase family.</text>
</comment>
<keyword evidence="7 11" id="KW-0067">ATP-binding</keyword>
<accession>A0A078KI93</accession>
<feature type="binding site" evidence="11">
    <location>
        <position position="665"/>
    </location>
    <ligand>
        <name>Zn(2+)</name>
        <dbReference type="ChEBI" id="CHEBI:29105"/>
    </ligand>
</feature>
<gene>
    <name evidence="11 13" type="primary">alaS</name>
    <name evidence="13" type="ORF">CEM_208</name>
</gene>
<dbReference type="GO" id="GO:0004813">
    <property type="term" value="F:alanine-tRNA ligase activity"/>
    <property type="evidence" value="ECO:0007669"/>
    <property type="project" value="UniProtKB-UniRule"/>
</dbReference>
<dbReference type="AlphaFoldDB" id="A0A078KI93"/>
<evidence type="ECO:0000256" key="2">
    <source>
        <dbReference type="ARBA" id="ARBA00022555"/>
    </source>
</evidence>
<dbReference type="Pfam" id="PF07973">
    <property type="entry name" value="tRNA_SAD"/>
    <property type="match status" value="1"/>
</dbReference>
<comment type="cofactor">
    <cofactor evidence="11">
        <name>Zn(2+)</name>
        <dbReference type="ChEBI" id="CHEBI:29105"/>
    </cofactor>
    <text evidence="11">Binds 1 zinc ion per subunit.</text>
</comment>
<evidence type="ECO:0000313" key="14">
    <source>
        <dbReference type="Proteomes" id="UP000032420"/>
    </source>
</evidence>
<keyword evidence="14" id="KW-1185">Reference proteome</keyword>
<evidence type="ECO:0000259" key="12">
    <source>
        <dbReference type="PROSITE" id="PS50860"/>
    </source>
</evidence>
<protein>
    <recommendedName>
        <fullName evidence="11">Alanine--tRNA ligase</fullName>
        <ecNumber evidence="11">6.1.1.7</ecNumber>
    </recommendedName>
    <alternativeName>
        <fullName evidence="11">Alanyl-tRNA synthetase</fullName>
        <shortName evidence="11">AlaRS</shortName>
    </alternativeName>
</protein>
<dbReference type="HAMAP" id="MF_00036_B">
    <property type="entry name" value="Ala_tRNA_synth_B"/>
    <property type="match status" value="1"/>
</dbReference>
<evidence type="ECO:0000256" key="4">
    <source>
        <dbReference type="ARBA" id="ARBA00022723"/>
    </source>
</evidence>
<keyword evidence="3 11" id="KW-0436">Ligase</keyword>
<comment type="subcellular location">
    <subcellularLocation>
        <location evidence="11">Cytoplasm</location>
    </subcellularLocation>
</comment>
<dbReference type="InterPro" id="IPR023033">
    <property type="entry name" value="Ala_tRNA_ligase_euk/bac"/>
</dbReference>
<keyword evidence="2 11" id="KW-0820">tRNA-binding</keyword>
<sequence>MKSEYIRKAFLNFFERHGHTKVNSSSLIPDNDPTILFTNSGMVPFKNIFLGKNYRYYSRATSVQRCVRAGGKHNDLNNVGYTGRHHTFFEMLGNFSFGDYFKYNAIILAWKFLIEELKIPKEKLWVTVHNNDYESLAIWVYKIGIPINKLIRLNKDNFWQMGKTGPCGPSTEIFYDYGNNVFGSPPGTKNAEGNRYIEIWNIVFMQFEKDVNGNLKNLPIHSIDTGMGLERISAVMLNIKLGLGYSNYEIDLFQNIIKATINLLGNLKINYHSLRVISDHIRSSSFLISDGIRPSNKGRGYVLRRIIRRAVLHGKKLGISNFFFYKLVKVLDLDMGYIYPELRKSINIIEIILLKEEKQFINTLYNSINIFKKLINSLKENNVIKGKTIFKFHDTYGLPYDLIYDIAIEYNLKLDKIGFERELNDQRKRIRSSNKFYNNDFVNKLNIKEKTIFTGYDNIKNSGKIIAILNNYNKLIKYIKMGEYVNIILDKTPFYAESGGQISDIGYIINDKGYFKVIYTQNNNINYLHYGLMVKGKFKLNEKIEAIVNKSFRIAIMKNHSATHLLHEALRQVIGEHVQQKGSLITSDYLRFDINHFNAINTEQIKEIENIVNKEIITNTIVNTRLIKINEAKNIIGSRALFENKYNKIVRVVIMGNNDFSIELCGGTHVSRTGNIGVFNIISESSVAFGIRRIEAVTGELAINKLRKIKLILKNLSLQFKVSINKIENQFIKIFKINQLLEKKIIKLKFNYNSKLNKNELCYINEIKILLKKIYNCSNTELICILNKFKKKIFSGLVILINFDYIFKIIIGVTKNLINIIKANEIVNFIIKKLGVEIKGGGNFYIAQLLYLKSYQLKLILYNINLWLKLNIRIKNMNKTLY</sequence>
<dbReference type="GO" id="GO:0045892">
    <property type="term" value="P:negative regulation of DNA-templated transcription"/>
    <property type="evidence" value="ECO:0007669"/>
    <property type="project" value="TreeGrafter"/>
</dbReference>
<dbReference type="Gene3D" id="3.30.54.20">
    <property type="match status" value="1"/>
</dbReference>
<name>A0A078KI93_9GAMM</name>
<feature type="binding site" evidence="11">
    <location>
        <position position="669"/>
    </location>
    <ligand>
        <name>Zn(2+)</name>
        <dbReference type="ChEBI" id="CHEBI:29105"/>
    </ligand>
</feature>
<dbReference type="SUPFAM" id="SSF50447">
    <property type="entry name" value="Translation proteins"/>
    <property type="match status" value="1"/>
</dbReference>
<dbReference type="Gene3D" id="3.10.310.40">
    <property type="match status" value="1"/>
</dbReference>
<dbReference type="InterPro" id="IPR050058">
    <property type="entry name" value="Ala-tRNA_ligase"/>
</dbReference>
<evidence type="ECO:0000256" key="6">
    <source>
        <dbReference type="ARBA" id="ARBA00022833"/>
    </source>
</evidence>
<dbReference type="FunFam" id="3.30.980.10:FF:000004">
    <property type="entry name" value="Alanine--tRNA ligase, cytoplasmic"/>
    <property type="match status" value="1"/>
</dbReference>
<dbReference type="InterPro" id="IPR002318">
    <property type="entry name" value="Ala-tRNA-lgiase_IIc"/>
</dbReference>
<feature type="domain" description="Alanyl-transfer RNA synthetases family profile" evidence="12">
    <location>
        <begin position="1"/>
        <end position="708"/>
    </location>
</feature>
<organism evidence="13 14">
    <name type="scientific">Candidatus Johnevansia muelleri</name>
    <dbReference type="NCBI Taxonomy" id="1495769"/>
    <lineage>
        <taxon>Bacteria</taxon>
        <taxon>Pseudomonadati</taxon>
        <taxon>Pseudomonadota</taxon>
        <taxon>Gammaproteobacteria</taxon>
        <taxon>Candidatus Johnevansiales</taxon>
        <taxon>Candidatus Johnevansiaceae</taxon>
        <taxon>Candidatus Johnevansia</taxon>
    </lineage>
</organism>
<keyword evidence="10 11" id="KW-0030">Aminoacyl-tRNA synthetase</keyword>
<dbReference type="SUPFAM" id="SSF55681">
    <property type="entry name" value="Class II aaRS and biotin synthetases"/>
    <property type="match status" value="1"/>
</dbReference>
<dbReference type="KEGG" id="eme:CEM_208"/>
<dbReference type="CDD" id="cd00673">
    <property type="entry name" value="AlaRS_core"/>
    <property type="match status" value="1"/>
</dbReference>
<evidence type="ECO:0000256" key="8">
    <source>
        <dbReference type="ARBA" id="ARBA00022884"/>
    </source>
</evidence>
<dbReference type="GO" id="GO:0008270">
    <property type="term" value="F:zinc ion binding"/>
    <property type="evidence" value="ECO:0007669"/>
    <property type="project" value="UniProtKB-UniRule"/>
</dbReference>
<dbReference type="InterPro" id="IPR009000">
    <property type="entry name" value="Transl_B-barrel_sf"/>
</dbReference>
<dbReference type="InterPro" id="IPR018165">
    <property type="entry name" value="Ala-tRNA-synth_IIc_core"/>
</dbReference>
<dbReference type="Gene3D" id="3.30.930.10">
    <property type="entry name" value="Bira Bifunctional Protein, Domain 2"/>
    <property type="match status" value="1"/>
</dbReference>
<feature type="binding site" evidence="11">
    <location>
        <position position="564"/>
    </location>
    <ligand>
        <name>Zn(2+)</name>
        <dbReference type="ChEBI" id="CHEBI:29105"/>
    </ligand>
</feature>
<keyword evidence="5 11" id="KW-0547">Nucleotide-binding</keyword>
<keyword evidence="4 11" id="KW-0479">Metal-binding</keyword>
<dbReference type="EC" id="6.1.1.7" evidence="11"/>
<keyword evidence="11" id="KW-0963">Cytoplasm</keyword>
<evidence type="ECO:0000256" key="3">
    <source>
        <dbReference type="ARBA" id="ARBA00022598"/>
    </source>
</evidence>
<dbReference type="PANTHER" id="PTHR11777:SF9">
    <property type="entry name" value="ALANINE--TRNA LIGASE, CYTOPLASMIC"/>
    <property type="match status" value="1"/>
</dbReference>
<dbReference type="InterPro" id="IPR012947">
    <property type="entry name" value="tRNA_SAD"/>
</dbReference>
<comment type="catalytic activity">
    <reaction evidence="11">
        <text>tRNA(Ala) + L-alanine + ATP = L-alanyl-tRNA(Ala) + AMP + diphosphate</text>
        <dbReference type="Rhea" id="RHEA:12540"/>
        <dbReference type="Rhea" id="RHEA-COMP:9657"/>
        <dbReference type="Rhea" id="RHEA-COMP:9923"/>
        <dbReference type="ChEBI" id="CHEBI:30616"/>
        <dbReference type="ChEBI" id="CHEBI:33019"/>
        <dbReference type="ChEBI" id="CHEBI:57972"/>
        <dbReference type="ChEBI" id="CHEBI:78442"/>
        <dbReference type="ChEBI" id="CHEBI:78497"/>
        <dbReference type="ChEBI" id="CHEBI:456215"/>
        <dbReference type="EC" id="6.1.1.7"/>
    </reaction>
</comment>
<dbReference type="PROSITE" id="PS50860">
    <property type="entry name" value="AA_TRNA_LIGASE_II_ALA"/>
    <property type="match status" value="1"/>
</dbReference>
<dbReference type="OrthoDB" id="9803884at2"/>
<dbReference type="GO" id="GO:0000049">
    <property type="term" value="F:tRNA binding"/>
    <property type="evidence" value="ECO:0007669"/>
    <property type="project" value="UniProtKB-KW"/>
</dbReference>
<proteinExistence type="inferred from homology"/>
<dbReference type="SMART" id="SM00863">
    <property type="entry name" value="tRNA_SAD"/>
    <property type="match status" value="1"/>
</dbReference>
<dbReference type="Pfam" id="PF01411">
    <property type="entry name" value="tRNA-synt_2c"/>
    <property type="match status" value="1"/>
</dbReference>
<evidence type="ECO:0000256" key="7">
    <source>
        <dbReference type="ARBA" id="ARBA00022840"/>
    </source>
</evidence>
<dbReference type="STRING" id="1495769.CEM_208"/>
<dbReference type="GO" id="GO:0005524">
    <property type="term" value="F:ATP binding"/>
    <property type="evidence" value="ECO:0007669"/>
    <property type="project" value="UniProtKB-UniRule"/>
</dbReference>
<comment type="domain">
    <text evidence="11">Consists of three domains; the N-terminal catalytic domain, the editing domain and the C-terminal C-Ala domain. The editing domain removes incorrectly charged amino acids, while the C-Ala domain, along with tRNA(Ala), serves as a bridge to cooperatively bring together the editing and aminoacylation centers thus stimulating deacylation of misacylated tRNAs.</text>
</comment>
<dbReference type="InterPro" id="IPR045864">
    <property type="entry name" value="aa-tRNA-synth_II/BPL/LPL"/>
</dbReference>
<dbReference type="Proteomes" id="UP000032420">
    <property type="component" value="Chromosome I"/>
</dbReference>
<dbReference type="PANTHER" id="PTHR11777">
    <property type="entry name" value="ALANYL-TRNA SYNTHETASE"/>
    <property type="match status" value="1"/>
</dbReference>
<dbReference type="PRINTS" id="PR00980">
    <property type="entry name" value="TRNASYNTHALA"/>
</dbReference>
<evidence type="ECO:0000313" key="13">
    <source>
        <dbReference type="EMBL" id="CDZ16469.1"/>
    </source>
</evidence>
<evidence type="ECO:0000256" key="11">
    <source>
        <dbReference type="HAMAP-Rule" id="MF_00036"/>
    </source>
</evidence>
<dbReference type="GO" id="GO:0006419">
    <property type="term" value="P:alanyl-tRNA aminoacylation"/>
    <property type="evidence" value="ECO:0007669"/>
    <property type="project" value="UniProtKB-UniRule"/>
</dbReference>
<dbReference type="HOGENOM" id="CLU_004485_1_1_6"/>
<keyword evidence="9 11" id="KW-0648">Protein biosynthesis</keyword>
<reference evidence="14" key="1">
    <citation type="submission" date="2014-07" db="EMBL/GenBank/DDBJ databases">
        <authorList>
            <person name="Santos-Garcia D."/>
        </authorList>
    </citation>
    <scope>NUCLEOTIDE SEQUENCE [LARGE SCALE GENOMIC DNA]</scope>
</reference>
<keyword evidence="8 11" id="KW-0694">RNA-binding</keyword>
<dbReference type="InterPro" id="IPR018163">
    <property type="entry name" value="Thr/Ala-tRNA-synth_IIc_edit"/>
</dbReference>
<dbReference type="SUPFAM" id="SSF101353">
    <property type="entry name" value="Putative anticodon-binding domain of alanyl-tRNA synthetase (AlaRS)"/>
    <property type="match status" value="1"/>
</dbReference>
<dbReference type="EMBL" id="LM655252">
    <property type="protein sequence ID" value="CDZ16469.1"/>
    <property type="molecule type" value="Genomic_DNA"/>
</dbReference>
<dbReference type="GO" id="GO:0002161">
    <property type="term" value="F:aminoacyl-tRNA deacylase activity"/>
    <property type="evidence" value="ECO:0007669"/>
    <property type="project" value="TreeGrafter"/>
</dbReference>
<dbReference type="SUPFAM" id="SSF55186">
    <property type="entry name" value="ThrRS/AlaRS common domain"/>
    <property type="match status" value="1"/>
</dbReference>
<dbReference type="InterPro" id="IPR018164">
    <property type="entry name" value="Ala-tRNA-synth_IIc_N"/>
</dbReference>
<dbReference type="PATRIC" id="fig|1495769.3.peg.191"/>
<dbReference type="Gene3D" id="2.40.30.130">
    <property type="match status" value="1"/>
</dbReference>
<dbReference type="GO" id="GO:0005829">
    <property type="term" value="C:cytosol"/>
    <property type="evidence" value="ECO:0007669"/>
    <property type="project" value="TreeGrafter"/>
</dbReference>
<evidence type="ECO:0000256" key="5">
    <source>
        <dbReference type="ARBA" id="ARBA00022741"/>
    </source>
</evidence>
<evidence type="ECO:0000256" key="1">
    <source>
        <dbReference type="ARBA" id="ARBA00008226"/>
    </source>
</evidence>
<keyword evidence="6 11" id="KW-0862">Zinc</keyword>
<evidence type="ECO:0000256" key="10">
    <source>
        <dbReference type="ARBA" id="ARBA00023146"/>
    </source>
</evidence>
<dbReference type="InterPro" id="IPR018162">
    <property type="entry name" value="Ala-tRNA-ligase_IIc_anticod-bd"/>
</dbReference>
<feature type="binding site" evidence="11">
    <location>
        <position position="560"/>
    </location>
    <ligand>
        <name>Zn(2+)</name>
        <dbReference type="ChEBI" id="CHEBI:29105"/>
    </ligand>
</feature>
<dbReference type="Gene3D" id="3.30.980.10">
    <property type="entry name" value="Threonyl-trna Synthetase, Chain A, domain 2"/>
    <property type="match status" value="1"/>
</dbReference>
<dbReference type="FunFam" id="3.30.930.10:FF:000004">
    <property type="entry name" value="Alanine--tRNA ligase"/>
    <property type="match status" value="1"/>
</dbReference>
<evidence type="ECO:0000256" key="9">
    <source>
        <dbReference type="ARBA" id="ARBA00022917"/>
    </source>
</evidence>